<dbReference type="EMBL" id="CAMXCT030000418">
    <property type="protein sequence ID" value="CAL4765831.1"/>
    <property type="molecule type" value="Genomic_DNA"/>
</dbReference>
<dbReference type="EMBL" id="CAMXCT010000942">
    <property type="protein sequence ID" value="CAI3984979.1"/>
    <property type="molecule type" value="Genomic_DNA"/>
</dbReference>
<dbReference type="EMBL" id="CAMXCT030002042">
    <property type="protein sequence ID" value="CAL4782473.1"/>
    <property type="molecule type" value="Genomic_DNA"/>
</dbReference>
<dbReference type="EMBL" id="CAMXCT030004013">
    <property type="protein sequence ID" value="CAL4794653.1"/>
    <property type="molecule type" value="Genomic_DNA"/>
</dbReference>
<evidence type="ECO:0000313" key="10">
    <source>
        <dbReference type="EMBL" id="CAI4007341.1"/>
    </source>
</evidence>
<dbReference type="EMBL" id="CAMXCT020002042">
    <property type="protein sequence ID" value="CAL1148536.1"/>
    <property type="molecule type" value="Genomic_DNA"/>
</dbReference>
<dbReference type="EMBL" id="CAMXCT010002042">
    <property type="protein sequence ID" value="CAI3995161.1"/>
    <property type="molecule type" value="Genomic_DNA"/>
</dbReference>
<dbReference type="EMBL" id="CAMXCT020000748">
    <property type="protein sequence ID" value="CAL1136160.1"/>
    <property type="molecule type" value="Genomic_DNA"/>
</dbReference>
<evidence type="ECO:0000313" key="12">
    <source>
        <dbReference type="EMBL" id="CAI4018571.1"/>
    </source>
</evidence>
<dbReference type="EMBL" id="CAMXCT020000942">
    <property type="protein sequence ID" value="CAL1138354.1"/>
    <property type="molecule type" value="Genomic_DNA"/>
</dbReference>
<evidence type="ECO:0000313" key="7">
    <source>
        <dbReference type="EMBL" id="CAI3995161.1"/>
    </source>
</evidence>
<evidence type="ECO:0000313" key="5">
    <source>
        <dbReference type="EMBL" id="CAI3991044.1"/>
    </source>
</evidence>
<dbReference type="EMBL" id="CAMXCT010003576">
    <property type="protein sequence ID" value="CAI4005201.1"/>
    <property type="molecule type" value="Genomic_DNA"/>
</dbReference>
<dbReference type="EMBL" id="CAMXCT010001546">
    <property type="protein sequence ID" value="CAI3991044.1"/>
    <property type="molecule type" value="Genomic_DNA"/>
</dbReference>
<dbReference type="EMBL" id="CAMXCT030000748">
    <property type="protein sequence ID" value="CAL4770097.1"/>
    <property type="molecule type" value="Genomic_DNA"/>
</dbReference>
<dbReference type="EMBL" id="CAMXCT030004790">
    <property type="protein sequence ID" value="CAL4797692.1"/>
    <property type="molecule type" value="Genomic_DNA"/>
</dbReference>
<dbReference type="EMBL" id="CAMXCT030002024">
    <property type="protein sequence ID" value="CAL4782336.1"/>
    <property type="molecule type" value="Genomic_DNA"/>
</dbReference>
<accession>A0A9P1C0C9</accession>
<evidence type="ECO:0000313" key="13">
    <source>
        <dbReference type="EMBL" id="CAL4765831.1"/>
    </source>
</evidence>
<dbReference type="EMBL" id="CAMXCT030002223">
    <property type="protein sequence ID" value="CAL4783891.1"/>
    <property type="molecule type" value="Genomic_DNA"/>
</dbReference>
<dbReference type="AlphaFoldDB" id="A0A9P1C0C9"/>
<evidence type="ECO:0000313" key="4">
    <source>
        <dbReference type="EMBL" id="CAI3984979.1"/>
    </source>
</evidence>
<reference evidence="3" key="1">
    <citation type="submission" date="2022-10" db="EMBL/GenBank/DDBJ databases">
        <authorList>
            <person name="Chen Y."/>
            <person name="Dougan E. K."/>
            <person name="Chan C."/>
            <person name="Rhodes N."/>
            <person name="Thang M."/>
        </authorList>
    </citation>
    <scope>NUCLEOTIDE SEQUENCE</scope>
</reference>
<dbReference type="EMBL" id="CAMXCT020004013">
    <property type="protein sequence ID" value="CAL1160716.1"/>
    <property type="molecule type" value="Genomic_DNA"/>
</dbReference>
<reference evidence="13 14" key="2">
    <citation type="submission" date="2024-05" db="EMBL/GenBank/DDBJ databases">
        <authorList>
            <person name="Chen Y."/>
            <person name="Shah S."/>
            <person name="Dougan E. K."/>
            <person name="Thang M."/>
            <person name="Chan C."/>
        </authorList>
    </citation>
    <scope>NUCLEOTIDE SEQUENCE [LARGE SCALE GENOMIC DNA]</scope>
</reference>
<dbReference type="EMBL" id="CAMXCT010000671">
    <property type="protein sequence ID" value="CAI3981951.1"/>
    <property type="molecule type" value="Genomic_DNA"/>
</dbReference>
<sequence>MVLSELRTWVGLSAADAVSLFEERVEIEPHWGGRWGLKPSATEAILRAQQSDPAGASAKELEAHEIVFTPVGVLNLVVS</sequence>
<evidence type="ECO:0000313" key="2">
    <source>
        <dbReference type="EMBL" id="CAI3981951.1"/>
    </source>
</evidence>
<dbReference type="EMBL" id="CAMXCT020002024">
    <property type="protein sequence ID" value="CAL1148399.1"/>
    <property type="molecule type" value="Genomic_DNA"/>
</dbReference>
<dbReference type="EMBL" id="CAMXCT020001546">
    <property type="protein sequence ID" value="CAL1144419.1"/>
    <property type="molecule type" value="Genomic_DNA"/>
</dbReference>
<evidence type="ECO:0000313" key="6">
    <source>
        <dbReference type="EMBL" id="CAI3995024.1"/>
    </source>
</evidence>
<dbReference type="EMBL" id="CAMXCT020006700">
    <property type="protein sequence ID" value="CAL1171946.1"/>
    <property type="molecule type" value="Genomic_DNA"/>
</dbReference>
<keyword evidence="14" id="KW-1185">Reference proteome</keyword>
<evidence type="ECO:0000313" key="1">
    <source>
        <dbReference type="EMBL" id="CAI3978519.1"/>
    </source>
</evidence>
<dbReference type="EMBL" id="CAMXCT010000418">
    <property type="protein sequence ID" value="CAI3978519.1"/>
    <property type="molecule type" value="Genomic_DNA"/>
</dbReference>
<dbReference type="EMBL" id="CAMXCT020000671">
    <property type="protein sequence ID" value="CAL1135326.1"/>
    <property type="molecule type" value="Genomic_DNA"/>
</dbReference>
<organism evidence="3">
    <name type="scientific">Cladocopium goreaui</name>
    <dbReference type="NCBI Taxonomy" id="2562237"/>
    <lineage>
        <taxon>Eukaryota</taxon>
        <taxon>Sar</taxon>
        <taxon>Alveolata</taxon>
        <taxon>Dinophyceae</taxon>
        <taxon>Suessiales</taxon>
        <taxon>Symbiodiniaceae</taxon>
        <taxon>Cladocopium</taxon>
    </lineage>
</organism>
<comment type="caution">
    <text evidence="3">The sequence shown here is derived from an EMBL/GenBank/DDBJ whole genome shotgun (WGS) entry which is preliminary data.</text>
</comment>
<dbReference type="EMBL" id="CAMXCT020004790">
    <property type="protein sequence ID" value="CAL1163755.1"/>
    <property type="molecule type" value="Genomic_DNA"/>
</dbReference>
<dbReference type="EMBL" id="CAMXCT010004013">
    <property type="protein sequence ID" value="CAI4007341.1"/>
    <property type="molecule type" value="Genomic_DNA"/>
</dbReference>
<dbReference type="EMBL" id="CAMXCT030000671">
    <property type="protein sequence ID" value="CAL4769263.1"/>
    <property type="molecule type" value="Genomic_DNA"/>
</dbReference>
<evidence type="ECO:0000313" key="11">
    <source>
        <dbReference type="EMBL" id="CAI4010380.1"/>
    </source>
</evidence>
<dbReference type="EMBL" id="CAMXCT030006700">
    <property type="protein sequence ID" value="CAL4805883.1"/>
    <property type="molecule type" value="Genomic_DNA"/>
</dbReference>
<dbReference type="EMBL" id="CAMXCT020002223">
    <property type="protein sequence ID" value="CAL1149954.1"/>
    <property type="molecule type" value="Genomic_DNA"/>
</dbReference>
<dbReference type="EMBL" id="CAMXCT010000748">
    <property type="protein sequence ID" value="CAI3982785.1"/>
    <property type="molecule type" value="Genomic_DNA"/>
</dbReference>
<dbReference type="EMBL" id="CAMXCT030000942">
    <property type="protein sequence ID" value="CAL4772291.1"/>
    <property type="molecule type" value="Genomic_DNA"/>
</dbReference>
<proteinExistence type="predicted"/>
<evidence type="ECO:0000313" key="3">
    <source>
        <dbReference type="EMBL" id="CAI3982785.1"/>
    </source>
</evidence>
<dbReference type="Proteomes" id="UP001152797">
    <property type="component" value="Unassembled WGS sequence"/>
</dbReference>
<dbReference type="EMBL" id="CAMXCT020003576">
    <property type="protein sequence ID" value="CAL1158576.1"/>
    <property type="molecule type" value="Genomic_DNA"/>
</dbReference>
<dbReference type="EMBL" id="CAMXCT010004790">
    <property type="protein sequence ID" value="CAI4010380.1"/>
    <property type="molecule type" value="Genomic_DNA"/>
</dbReference>
<gene>
    <name evidence="3" type="ORF">C1SCF055_LOCUS10449</name>
    <name evidence="4" type="ORF">C1SCF055_LOCUS12470</name>
    <name evidence="5" type="ORF">C1SCF055_LOCUS17980</name>
    <name evidence="6" type="ORF">C1SCF055_LOCUS21631</name>
    <name evidence="7" type="ORF">C1SCF055_LOCUS21757</name>
    <name evidence="8" type="ORF">C1SCF055_LOCUS23043</name>
    <name evidence="9" type="ORF">C1SCF055_LOCUS30946</name>
    <name evidence="10" type="ORF">C1SCF055_LOCUS32905</name>
    <name evidence="11" type="ORF">C1SCF055_LOCUS35650</name>
    <name evidence="12" type="ORF">C1SCF055_LOCUS43123</name>
    <name evidence="1" type="ORF">C1SCF055_LOCUS6568</name>
    <name evidence="2" type="ORF">C1SCF055_LOCUS9694</name>
</gene>
<evidence type="ECO:0000313" key="8">
    <source>
        <dbReference type="EMBL" id="CAI3996579.1"/>
    </source>
</evidence>
<dbReference type="EMBL" id="CAMXCT010002223">
    <property type="protein sequence ID" value="CAI3996579.1"/>
    <property type="molecule type" value="Genomic_DNA"/>
</dbReference>
<dbReference type="EMBL" id="CAMXCT020000418">
    <property type="protein sequence ID" value="CAL1131894.1"/>
    <property type="molecule type" value="Genomic_DNA"/>
</dbReference>
<dbReference type="EMBL" id="CAMXCT010002024">
    <property type="protein sequence ID" value="CAI3995024.1"/>
    <property type="molecule type" value="Genomic_DNA"/>
</dbReference>
<evidence type="ECO:0000313" key="9">
    <source>
        <dbReference type="EMBL" id="CAI4005201.1"/>
    </source>
</evidence>
<protein>
    <submittedName>
        <fullName evidence="3">Uncharacterized protein</fullName>
    </submittedName>
</protein>
<name>A0A9P1C0C9_9DINO</name>
<dbReference type="EMBL" id="CAMXCT030001546">
    <property type="protein sequence ID" value="CAL4778356.1"/>
    <property type="molecule type" value="Genomic_DNA"/>
</dbReference>
<dbReference type="EMBL" id="CAMXCT030003576">
    <property type="protein sequence ID" value="CAL4792513.1"/>
    <property type="molecule type" value="Genomic_DNA"/>
</dbReference>
<dbReference type="EMBL" id="CAMXCT010006700">
    <property type="protein sequence ID" value="CAI4018571.1"/>
    <property type="molecule type" value="Genomic_DNA"/>
</dbReference>
<evidence type="ECO:0000313" key="14">
    <source>
        <dbReference type="Proteomes" id="UP001152797"/>
    </source>
</evidence>